<dbReference type="AlphaFoldDB" id="A0A4Y9Z767"/>
<accession>A0A4Y9Z767</accession>
<dbReference type="EMBL" id="SEKV01000002">
    <property type="protein sequence ID" value="TFY69970.1"/>
    <property type="molecule type" value="Genomic_DNA"/>
</dbReference>
<comment type="caution">
    <text evidence="1">The sequence shown here is derived from an EMBL/GenBank/DDBJ whole genome shotgun (WGS) entry which is preliminary data.</text>
</comment>
<reference evidence="1 2" key="1">
    <citation type="submission" date="2019-01" db="EMBL/GenBank/DDBJ databases">
        <title>Genome sequencing of the rare red list fungi Fomitopsis rosea.</title>
        <authorList>
            <person name="Buettner E."/>
            <person name="Kellner H."/>
        </authorList>
    </citation>
    <scope>NUCLEOTIDE SEQUENCE [LARGE SCALE GENOMIC DNA]</scope>
    <source>
        <strain evidence="1 2">DSM 105464</strain>
    </source>
</reference>
<dbReference type="Proteomes" id="UP000298390">
    <property type="component" value="Unassembled WGS sequence"/>
</dbReference>
<organism evidence="1 2">
    <name type="scientific">Rhodofomes roseus</name>
    <dbReference type="NCBI Taxonomy" id="34475"/>
    <lineage>
        <taxon>Eukaryota</taxon>
        <taxon>Fungi</taxon>
        <taxon>Dikarya</taxon>
        <taxon>Basidiomycota</taxon>
        <taxon>Agaricomycotina</taxon>
        <taxon>Agaricomycetes</taxon>
        <taxon>Polyporales</taxon>
        <taxon>Rhodofomes</taxon>
    </lineage>
</organism>
<gene>
    <name evidence="1" type="ORF">EVJ58_g87</name>
</gene>
<proteinExistence type="predicted"/>
<protein>
    <submittedName>
        <fullName evidence="1">Uncharacterized protein</fullName>
    </submittedName>
</protein>
<name>A0A4Y9Z767_9APHY</name>
<evidence type="ECO:0000313" key="1">
    <source>
        <dbReference type="EMBL" id="TFY69970.1"/>
    </source>
</evidence>
<sequence length="123" mass="13460">MWASQSNNQLPIGYDPHADFPWDLRGFEEVPAYQNAQQPFLLYHPHEQSTSQLFTYDESWAPAPCPEFAQAYPLPISYSISIHGVHRESSDIAGSFATTLAPIRSSTSSANPADATTAACSAI</sequence>
<evidence type="ECO:0000313" key="2">
    <source>
        <dbReference type="Proteomes" id="UP000298390"/>
    </source>
</evidence>